<dbReference type="EMBL" id="WOWS01000003">
    <property type="protein sequence ID" value="MUU78640.1"/>
    <property type="molecule type" value="Genomic_DNA"/>
</dbReference>
<dbReference type="RefSeq" id="WP_157363528.1">
    <property type="nucleotide sequence ID" value="NZ_WOWS01000003.1"/>
</dbReference>
<dbReference type="PANTHER" id="PTHR36919:SF2">
    <property type="entry name" value="BLL6627 PROTEIN"/>
    <property type="match status" value="1"/>
</dbReference>
<dbReference type="Pfam" id="PF09917">
    <property type="entry name" value="DUF2147"/>
    <property type="match status" value="1"/>
</dbReference>
<keyword evidence="3" id="KW-1185">Reference proteome</keyword>
<evidence type="ECO:0000313" key="3">
    <source>
        <dbReference type="Proteomes" id="UP000478208"/>
    </source>
</evidence>
<protein>
    <submittedName>
        <fullName evidence="2">DUF2147 domain-containing protein</fullName>
    </submittedName>
</protein>
<proteinExistence type="predicted"/>
<gene>
    <name evidence="2" type="ORF">GN138_09305</name>
</gene>
<feature type="domain" description="DUF2147" evidence="1">
    <location>
        <begin position="32"/>
        <end position="142"/>
    </location>
</feature>
<evidence type="ECO:0000313" key="2">
    <source>
        <dbReference type="EMBL" id="MUU78640.1"/>
    </source>
</evidence>
<dbReference type="Proteomes" id="UP000478208">
    <property type="component" value="Unassembled WGS sequence"/>
</dbReference>
<evidence type="ECO:0000259" key="1">
    <source>
        <dbReference type="Pfam" id="PF09917"/>
    </source>
</evidence>
<name>A0A6L6U8G8_9FLAO</name>
<dbReference type="PANTHER" id="PTHR36919">
    <property type="entry name" value="BLR1215 PROTEIN"/>
    <property type="match status" value="1"/>
</dbReference>
<dbReference type="InterPro" id="IPR019223">
    <property type="entry name" value="DUF2147"/>
</dbReference>
<reference evidence="2 3" key="1">
    <citation type="submission" date="2019-12" db="EMBL/GenBank/DDBJ databases">
        <authorList>
            <person name="Li J."/>
        </authorList>
    </citation>
    <scope>NUCLEOTIDE SEQUENCE [LARGE SCALE GENOMIC DNA]</scope>
    <source>
        <strain evidence="2 3">HL2-2</strain>
    </source>
</reference>
<dbReference type="Gene3D" id="2.40.128.520">
    <property type="match status" value="1"/>
</dbReference>
<comment type="caution">
    <text evidence="2">The sequence shown here is derived from an EMBL/GenBank/DDBJ whole genome shotgun (WGS) entry which is preliminary data.</text>
</comment>
<organism evidence="2 3">
    <name type="scientific">Winogradskyella endarachnes</name>
    <dbReference type="NCBI Taxonomy" id="2681965"/>
    <lineage>
        <taxon>Bacteria</taxon>
        <taxon>Pseudomonadati</taxon>
        <taxon>Bacteroidota</taxon>
        <taxon>Flavobacteriia</taxon>
        <taxon>Flavobacteriales</taxon>
        <taxon>Flavobacteriaceae</taxon>
        <taxon>Winogradskyella</taxon>
    </lineage>
</organism>
<sequence>MNKRKIKDLFLICFTFMFSYSVLGQKADDILGFWISENAATGFEIYKSQNKYFSKIVWLAQPNVNGKPKLDKNNVDISKRDKPLLGTIILSGLVFDKDEWNDGTIYNAKDGKTYKVYLQLDGKNLNVIGFKGSRWLSKINTWYPVQDKSKFPERDE</sequence>
<accession>A0A6L6U8G8</accession>
<dbReference type="AlphaFoldDB" id="A0A6L6U8G8"/>